<dbReference type="InParanoid" id="A0A1C4ZV11"/>
<organism evidence="1 2">
    <name type="scientific">Micromonospora echinospora</name>
    <name type="common">Micromonospora purpurea</name>
    <dbReference type="NCBI Taxonomy" id="1877"/>
    <lineage>
        <taxon>Bacteria</taxon>
        <taxon>Bacillati</taxon>
        <taxon>Actinomycetota</taxon>
        <taxon>Actinomycetes</taxon>
        <taxon>Micromonosporales</taxon>
        <taxon>Micromonosporaceae</taxon>
        <taxon>Micromonospora</taxon>
    </lineage>
</organism>
<dbReference type="EMBL" id="LT607413">
    <property type="protein sequence ID" value="SCF36812.1"/>
    <property type="molecule type" value="Genomic_DNA"/>
</dbReference>
<sequence>MTYVQYPYATLVSLGRNLTTLSDKLESDQRGAVDCGGLADDHGDIQNAISDFRGEWKTSLLELTNNIGTWGEISAAIGKMVSDFDTQTAAALRPKEA</sequence>
<dbReference type="Proteomes" id="UP000198253">
    <property type="component" value="Chromosome I"/>
</dbReference>
<gene>
    <name evidence="1" type="ORF">GA0070618_5826</name>
</gene>
<protein>
    <submittedName>
        <fullName evidence="1">Uncharacterized protein</fullName>
    </submittedName>
</protein>
<name>A0A1C4ZV11_MICEC</name>
<accession>A0A1C4ZV11</accession>
<proteinExistence type="predicted"/>
<evidence type="ECO:0000313" key="2">
    <source>
        <dbReference type="Proteomes" id="UP000198253"/>
    </source>
</evidence>
<reference evidence="2" key="1">
    <citation type="submission" date="2016-06" db="EMBL/GenBank/DDBJ databases">
        <authorList>
            <person name="Varghese N."/>
            <person name="Submissions Spin"/>
        </authorList>
    </citation>
    <scope>NUCLEOTIDE SEQUENCE [LARGE SCALE GENOMIC DNA]</scope>
    <source>
        <strain evidence="2">DSM 43816</strain>
    </source>
</reference>
<dbReference type="AlphaFoldDB" id="A0A1C4ZV11"/>
<evidence type="ECO:0000313" key="1">
    <source>
        <dbReference type="EMBL" id="SCF36812.1"/>
    </source>
</evidence>
<keyword evidence="2" id="KW-1185">Reference proteome</keyword>
<dbReference type="OrthoDB" id="5195559at2"/>
<dbReference type="RefSeq" id="WP_088984447.1">
    <property type="nucleotide sequence ID" value="NZ_LT607413.1"/>
</dbReference>